<dbReference type="InterPro" id="IPR021133">
    <property type="entry name" value="HEAT_type_2"/>
</dbReference>
<dbReference type="Pfam" id="PF13646">
    <property type="entry name" value="HEAT_2"/>
    <property type="match status" value="2"/>
</dbReference>
<comment type="caution">
    <text evidence="3">The sequence shown here is derived from an EMBL/GenBank/DDBJ whole genome shotgun (WGS) entry which is preliminary data.</text>
</comment>
<sequence>MKKAAFDELIAAIRSDDTARQEDAANKVCALHDSASLHLILAALREDDPLTRRVMLWALRNYSAELEYALYLPYLSDEDLGVREAALMLFMEGGQPAVDTLVSAISSNNMTSKYASVQALGQFRVPAAIPALISAASSPESDIREIAVMSLGVYHDQEVVPTLVSALTDLPAVRLAALSGLRGRQLSAEELSAVFASLTDEREDTRAACVYVLDALTPGSLTADPSPYVRRALASVTAEIQVLTKLCGDPDPSVRSAAAESIRKQKLRLEDTLLPLLADSVPGVRRAAASALGSSDRPDVVPALISCLADPKPGIRAAAAASLGSIGGEPVIEALKEAAHTNNPVLAGIIKNALMTAERKK</sequence>
<proteinExistence type="predicted"/>
<dbReference type="SMART" id="SM00567">
    <property type="entry name" value="EZ_HEAT"/>
    <property type="match status" value="5"/>
</dbReference>
<protein>
    <recommendedName>
        <fullName evidence="4">HEAT repeat domain-containing protein</fullName>
    </recommendedName>
</protein>
<evidence type="ECO:0008006" key="4">
    <source>
        <dbReference type="Google" id="ProtNLM"/>
    </source>
</evidence>
<dbReference type="InterPro" id="IPR011989">
    <property type="entry name" value="ARM-like"/>
</dbReference>
<dbReference type="PANTHER" id="PTHR12697:SF5">
    <property type="entry name" value="DEOXYHYPUSINE HYDROXYLASE"/>
    <property type="match status" value="1"/>
</dbReference>
<dbReference type="EMBL" id="VSSQ01000165">
    <property type="protein sequence ID" value="MPL82606.1"/>
    <property type="molecule type" value="Genomic_DNA"/>
</dbReference>
<accession>A0A644UU74</accession>
<evidence type="ECO:0000313" key="3">
    <source>
        <dbReference type="EMBL" id="MPL82606.1"/>
    </source>
</evidence>
<keyword evidence="1" id="KW-0677">Repeat</keyword>
<dbReference type="PANTHER" id="PTHR12697">
    <property type="entry name" value="PBS LYASE HEAT-LIKE PROTEIN"/>
    <property type="match status" value="1"/>
</dbReference>
<evidence type="ECO:0000256" key="2">
    <source>
        <dbReference type="ARBA" id="ARBA00045876"/>
    </source>
</evidence>
<gene>
    <name evidence="3" type="ORF">SDC9_28552</name>
</gene>
<dbReference type="GO" id="GO:0016491">
    <property type="term" value="F:oxidoreductase activity"/>
    <property type="evidence" value="ECO:0007669"/>
    <property type="project" value="TreeGrafter"/>
</dbReference>
<dbReference type="InterPro" id="IPR004155">
    <property type="entry name" value="PBS_lyase_HEAT"/>
</dbReference>
<dbReference type="InterPro" id="IPR000357">
    <property type="entry name" value="HEAT"/>
</dbReference>
<evidence type="ECO:0000256" key="1">
    <source>
        <dbReference type="ARBA" id="ARBA00022737"/>
    </source>
</evidence>
<comment type="function">
    <text evidence="2">Catalyzes the hydroxylation of the N(6)-(4-aminobutyl)-L-lysine intermediate produced by deoxyhypusine synthase/DHPS on a critical lysine of the eukaryotic translation initiation factor 5A/eIF-5A. This is the second step of the post-translational modification of that lysine into an unusual amino acid residue named hypusine. Hypusination is unique to mature eIF-5A factor and is essential for its function.</text>
</comment>
<reference evidence="3" key="1">
    <citation type="submission" date="2019-08" db="EMBL/GenBank/DDBJ databases">
        <authorList>
            <person name="Kucharzyk K."/>
            <person name="Murdoch R.W."/>
            <person name="Higgins S."/>
            <person name="Loffler F."/>
        </authorList>
    </citation>
    <scope>NUCLEOTIDE SEQUENCE</scope>
</reference>
<dbReference type="SUPFAM" id="SSF48371">
    <property type="entry name" value="ARM repeat"/>
    <property type="match status" value="1"/>
</dbReference>
<name>A0A644UU74_9ZZZZ</name>
<dbReference type="PROSITE" id="PS50077">
    <property type="entry name" value="HEAT_REPEAT"/>
    <property type="match status" value="1"/>
</dbReference>
<dbReference type="Pfam" id="PF02985">
    <property type="entry name" value="HEAT"/>
    <property type="match status" value="1"/>
</dbReference>
<dbReference type="Gene3D" id="1.25.10.10">
    <property type="entry name" value="Leucine-rich Repeat Variant"/>
    <property type="match status" value="3"/>
</dbReference>
<dbReference type="AlphaFoldDB" id="A0A644UU74"/>
<organism evidence="3">
    <name type="scientific">bioreactor metagenome</name>
    <dbReference type="NCBI Taxonomy" id="1076179"/>
    <lineage>
        <taxon>unclassified sequences</taxon>
        <taxon>metagenomes</taxon>
        <taxon>ecological metagenomes</taxon>
    </lineage>
</organism>
<dbReference type="InterPro" id="IPR016024">
    <property type="entry name" value="ARM-type_fold"/>
</dbReference>